<keyword evidence="1" id="KW-0812">Transmembrane</keyword>
<sequence length="194" mass="22587">MVIYALLVYALMIVSIVVFCLTFYKPSYYFSNPLIKFALIIVVFILCLIPFYSGVAWLLYIVFDLPSLFMPVLCMLSLLRFFIPKINFQISYRGFIALFVIWCFISFNSLGFLTFEYADLSGEMFICACLIAIVYCIDRVLSTLLLTAFVLWLFIPSFMNTYDALFDPFVAFFGFFMQSISPSKAIYMKFSKRY</sequence>
<feature type="transmembrane region" description="Helical" evidence="1">
    <location>
        <begin position="6"/>
        <end position="25"/>
    </location>
</feature>
<dbReference type="EMBL" id="JRPD02000010">
    <property type="protein sequence ID" value="TLE00173.1"/>
    <property type="molecule type" value="Genomic_DNA"/>
</dbReference>
<feature type="transmembrane region" description="Helical" evidence="1">
    <location>
        <begin position="37"/>
        <end position="59"/>
    </location>
</feature>
<proteinExistence type="predicted"/>
<gene>
    <name evidence="3" type="ORF">LS73_005660</name>
    <name evidence="2" type="ORF">NCTC12714_01831</name>
</gene>
<reference evidence="3 4" key="1">
    <citation type="journal article" date="2014" name="Genome Announc.">
        <title>Draft genome sequences of eight enterohepatic helicobacter species isolated from both laboratory and wild rodents.</title>
        <authorList>
            <person name="Sheh A."/>
            <person name="Shen Z."/>
            <person name="Fox J.G."/>
        </authorList>
    </citation>
    <scope>NUCLEOTIDE SEQUENCE [LARGE SCALE GENOMIC DNA]</scope>
    <source>
        <strain evidence="3 4">ST1</strain>
    </source>
</reference>
<feature type="transmembrane region" description="Helical" evidence="1">
    <location>
        <begin position="168"/>
        <end position="187"/>
    </location>
</feature>
<name>A0A099U0D2_9HELI</name>
<dbReference type="EMBL" id="UGJE01000002">
    <property type="protein sequence ID" value="STQ87019.1"/>
    <property type="molecule type" value="Genomic_DNA"/>
</dbReference>
<organism evidence="2 5">
    <name type="scientific">Helicobacter muridarum</name>
    <dbReference type="NCBI Taxonomy" id="216"/>
    <lineage>
        <taxon>Bacteria</taxon>
        <taxon>Pseudomonadati</taxon>
        <taxon>Campylobacterota</taxon>
        <taxon>Epsilonproteobacteria</taxon>
        <taxon>Campylobacterales</taxon>
        <taxon>Helicobacteraceae</taxon>
        <taxon>Helicobacter</taxon>
    </lineage>
</organism>
<evidence type="ECO:0000313" key="2">
    <source>
        <dbReference type="EMBL" id="STQ87019.1"/>
    </source>
</evidence>
<dbReference type="RefSeq" id="WP_034556857.1">
    <property type="nucleotide sequence ID" value="NZ_FZML01000038.1"/>
</dbReference>
<accession>A0A099U0D2</accession>
<evidence type="ECO:0000313" key="5">
    <source>
        <dbReference type="Proteomes" id="UP000255139"/>
    </source>
</evidence>
<dbReference type="Proteomes" id="UP000029922">
    <property type="component" value="Unassembled WGS sequence"/>
</dbReference>
<keyword evidence="1" id="KW-1133">Transmembrane helix</keyword>
<keyword evidence="1" id="KW-0472">Membrane</keyword>
<keyword evidence="5" id="KW-1185">Reference proteome</keyword>
<dbReference type="Proteomes" id="UP000255139">
    <property type="component" value="Unassembled WGS sequence"/>
</dbReference>
<feature type="transmembrane region" description="Helical" evidence="1">
    <location>
        <begin position="95"/>
        <end position="114"/>
    </location>
</feature>
<dbReference type="AlphaFoldDB" id="A0A099U0D2"/>
<evidence type="ECO:0000313" key="4">
    <source>
        <dbReference type="Proteomes" id="UP000029922"/>
    </source>
</evidence>
<dbReference type="OrthoDB" id="5329696at2"/>
<reference evidence="2 5" key="2">
    <citation type="submission" date="2018-06" db="EMBL/GenBank/DDBJ databases">
        <authorList>
            <consortium name="Pathogen Informatics"/>
            <person name="Doyle S."/>
        </authorList>
    </citation>
    <scope>NUCLEOTIDE SEQUENCE [LARGE SCALE GENOMIC DNA]</scope>
    <source>
        <strain evidence="2 5">NCTC12714</strain>
    </source>
</reference>
<protein>
    <submittedName>
        <fullName evidence="2">Uncharacterized protein</fullName>
    </submittedName>
</protein>
<evidence type="ECO:0000313" key="3">
    <source>
        <dbReference type="EMBL" id="TLE00173.1"/>
    </source>
</evidence>
<dbReference type="STRING" id="216.LS73_01280"/>
<evidence type="ECO:0000256" key="1">
    <source>
        <dbReference type="SAM" id="Phobius"/>
    </source>
</evidence>
<feature type="transmembrane region" description="Helical" evidence="1">
    <location>
        <begin position="65"/>
        <end position="83"/>
    </location>
</feature>